<comment type="caution">
    <text evidence="1">The sequence shown here is derived from an EMBL/GenBank/DDBJ whole genome shotgun (WGS) entry which is preliminary data.</text>
</comment>
<sequence length="155" mass="18204">ILMSRKEKKRICAQWSHCLIVKVFGKTIVYHFFLSKIQNLWPLKGNISLVDMGMDFFLVKFIRHWEPEFRTSIAMVPTTTIWVRLVKLPIKFFSSIQTKIGNHLGTLLRIDNHTIQGARGRYARLCVQIDITKPLVTRIRIGRCIQYVQYESILL</sequence>
<keyword evidence="2" id="KW-1185">Reference proteome</keyword>
<feature type="non-terminal residue" evidence="1">
    <location>
        <position position="1"/>
    </location>
</feature>
<evidence type="ECO:0000313" key="2">
    <source>
        <dbReference type="Proteomes" id="UP000187406"/>
    </source>
</evidence>
<feature type="non-terminal residue" evidence="1">
    <location>
        <position position="155"/>
    </location>
</feature>
<organism evidence="1 2">
    <name type="scientific">Cephalotus follicularis</name>
    <name type="common">Albany pitcher plant</name>
    <dbReference type="NCBI Taxonomy" id="3775"/>
    <lineage>
        <taxon>Eukaryota</taxon>
        <taxon>Viridiplantae</taxon>
        <taxon>Streptophyta</taxon>
        <taxon>Embryophyta</taxon>
        <taxon>Tracheophyta</taxon>
        <taxon>Spermatophyta</taxon>
        <taxon>Magnoliopsida</taxon>
        <taxon>eudicotyledons</taxon>
        <taxon>Gunneridae</taxon>
        <taxon>Pentapetalae</taxon>
        <taxon>rosids</taxon>
        <taxon>fabids</taxon>
        <taxon>Oxalidales</taxon>
        <taxon>Cephalotaceae</taxon>
        <taxon>Cephalotus</taxon>
    </lineage>
</organism>
<gene>
    <name evidence="1" type="ORF">CFOL_v3_23346</name>
</gene>
<dbReference type="InParanoid" id="A0A1Q3CIH3"/>
<dbReference type="InterPro" id="IPR040256">
    <property type="entry name" value="At4g02000-like"/>
</dbReference>
<reference evidence="2" key="1">
    <citation type="submission" date="2016-04" db="EMBL/GenBank/DDBJ databases">
        <title>Cephalotus genome sequencing.</title>
        <authorList>
            <person name="Fukushima K."/>
            <person name="Hasebe M."/>
            <person name="Fang X."/>
        </authorList>
    </citation>
    <scope>NUCLEOTIDE SEQUENCE [LARGE SCALE GENOMIC DNA]</scope>
    <source>
        <strain evidence="2">cv. St1</strain>
    </source>
</reference>
<dbReference type="Proteomes" id="UP000187406">
    <property type="component" value="Unassembled WGS sequence"/>
</dbReference>
<dbReference type="OrthoDB" id="1750606at2759"/>
<name>A0A1Q3CIH3_CEPFO</name>
<dbReference type="PANTHER" id="PTHR31286">
    <property type="entry name" value="GLYCINE-RICH CELL WALL STRUCTURAL PROTEIN 1.8-LIKE"/>
    <property type="match status" value="1"/>
</dbReference>
<dbReference type="STRING" id="3775.A0A1Q3CIH3"/>
<dbReference type="EMBL" id="BDDD01002065">
    <property type="protein sequence ID" value="GAV79883.1"/>
    <property type="molecule type" value="Genomic_DNA"/>
</dbReference>
<accession>A0A1Q3CIH3</accession>
<protein>
    <submittedName>
        <fullName evidence="1">DUF4283 domain-containing protein</fullName>
    </submittedName>
</protein>
<evidence type="ECO:0000313" key="1">
    <source>
        <dbReference type="EMBL" id="GAV79883.1"/>
    </source>
</evidence>
<proteinExistence type="predicted"/>
<dbReference type="AlphaFoldDB" id="A0A1Q3CIH3"/>
<dbReference type="PANTHER" id="PTHR31286:SF99">
    <property type="entry name" value="DUF4283 DOMAIN-CONTAINING PROTEIN"/>
    <property type="match status" value="1"/>
</dbReference>